<dbReference type="PANTHER" id="PTHR46844">
    <property type="entry name" value="SLR5058 PROTEIN"/>
    <property type="match status" value="1"/>
</dbReference>
<dbReference type="InterPro" id="IPR035897">
    <property type="entry name" value="Toll_tir_struct_dom_sf"/>
</dbReference>
<dbReference type="Pfam" id="PF05729">
    <property type="entry name" value="NACHT"/>
    <property type="match status" value="1"/>
</dbReference>
<proteinExistence type="predicted"/>
<feature type="domain" description="NACHT" evidence="1">
    <location>
        <begin position="270"/>
        <end position="398"/>
    </location>
</feature>
<dbReference type="SUPFAM" id="SSF48371">
    <property type="entry name" value="ARM repeat"/>
    <property type="match status" value="1"/>
</dbReference>
<keyword evidence="3" id="KW-1185">Reference proteome</keyword>
<dbReference type="InterPro" id="IPR011989">
    <property type="entry name" value="ARM-like"/>
</dbReference>
<dbReference type="Gene3D" id="1.25.10.10">
    <property type="entry name" value="Leucine-rich Repeat Variant"/>
    <property type="match status" value="2"/>
</dbReference>
<accession>A0A402A564</accession>
<dbReference type="OrthoDB" id="134770at2"/>
<evidence type="ECO:0000313" key="3">
    <source>
        <dbReference type="Proteomes" id="UP000287352"/>
    </source>
</evidence>
<name>A0A402A564_9CHLR</name>
<dbReference type="Proteomes" id="UP000287352">
    <property type="component" value="Unassembled WGS sequence"/>
</dbReference>
<reference evidence="3" key="1">
    <citation type="submission" date="2018-12" db="EMBL/GenBank/DDBJ databases">
        <title>Tengunoibacter tsumagoiensis gen. nov., sp. nov., Dictyobacter kobayashii sp. nov., D. alpinus sp. nov., and D. joshuensis sp. nov. and description of Dictyobacteraceae fam. nov. within the order Ktedonobacterales isolated from Tengu-no-mugimeshi.</title>
        <authorList>
            <person name="Wang C.M."/>
            <person name="Zheng Y."/>
            <person name="Sakai Y."/>
            <person name="Toyoda A."/>
            <person name="Minakuchi Y."/>
            <person name="Abe K."/>
            <person name="Yokota A."/>
            <person name="Yabe S."/>
        </authorList>
    </citation>
    <scope>NUCLEOTIDE SEQUENCE [LARGE SCALE GENOMIC DNA]</scope>
    <source>
        <strain evidence="3">Uno3</strain>
    </source>
</reference>
<organism evidence="2 3">
    <name type="scientific">Tengunoibacter tsumagoiensis</name>
    <dbReference type="NCBI Taxonomy" id="2014871"/>
    <lineage>
        <taxon>Bacteria</taxon>
        <taxon>Bacillati</taxon>
        <taxon>Chloroflexota</taxon>
        <taxon>Ktedonobacteria</taxon>
        <taxon>Ktedonobacterales</taxon>
        <taxon>Dictyobacteraceae</taxon>
        <taxon>Tengunoibacter</taxon>
    </lineage>
</organism>
<gene>
    <name evidence="2" type="ORF">KTT_41520</name>
</gene>
<comment type="caution">
    <text evidence="2">The sequence shown here is derived from an EMBL/GenBank/DDBJ whole genome shotgun (WGS) entry which is preliminary data.</text>
</comment>
<evidence type="ECO:0000313" key="2">
    <source>
        <dbReference type="EMBL" id="GCE14293.1"/>
    </source>
</evidence>
<dbReference type="InterPro" id="IPR016024">
    <property type="entry name" value="ARM-type_fold"/>
</dbReference>
<dbReference type="Gene3D" id="3.40.50.300">
    <property type="entry name" value="P-loop containing nucleotide triphosphate hydrolases"/>
    <property type="match status" value="1"/>
</dbReference>
<evidence type="ECO:0000259" key="1">
    <source>
        <dbReference type="PROSITE" id="PS50837"/>
    </source>
</evidence>
<dbReference type="SUPFAM" id="SSF52540">
    <property type="entry name" value="P-loop containing nucleoside triphosphate hydrolases"/>
    <property type="match status" value="1"/>
</dbReference>
<dbReference type="RefSeq" id="WP_126581708.1">
    <property type="nucleotide sequence ID" value="NZ_BIFR01000001.1"/>
</dbReference>
<dbReference type="InterPro" id="IPR007111">
    <property type="entry name" value="NACHT_NTPase"/>
</dbReference>
<sequence>MLSSSAKRSVTIYLCASHHPHDKPYLEKLQIHLKASFRHSDISYSLSEKKNILPGDNRLDSLRAMIFQAHMAILLIGVNFQAEDSIYEEDLLFLQQAELDGGLVIIPILLRSFPRENLDWIADRQPAHPWNEPLSSMQGEAEAEEWWSNVGQRIRQVAEQRLETLAQRDPPTEISLPALNVSSLSNEDWQELYKRYLIQDPEIAQIKVLTMNHPVSVGDIYVKVQIQQEIKRAEDFNQQQSFAFTERQQQANDKRSTQTFDPMVAIKRFQRCVIVGDPGAGKTTLLKRLALQSLQPQSSLLPLYIPLHEMATPFSQEGLLEFACSYLQSQYHLSQTDSFNHLDQLLQKGQVIILLDALDETVIGTTLEQAATSYQRVCRAILLLAKQYPQAPLVVTARKISYNAYGRLSGFTELAIQNFQLPEIEQFIQKWFSHYRDATYSINSQQFLAMLHNDPRLQMLAANPLLLSFMALTYEANGGQSFYHRADLYKSCVDELLSHWDRSRHRTRLRVFPVSQQLAMLPEIAWKFHKSRLSSEQGSELRKILTDLIAHYNHPSHQVDVILEEMSSENGLLRQQGHDYFGFLHLTFQEYFAATYVTINHVENELFDYRGDPWWEEVILLFIGLTNDAGPFLHRLFTSADDIFFTNLLLAGRCLCSFPSIRTMREVRQRIPALLLHLLQNSSNPLLQRQIAETLVNIGKFDAEGTIYASLFALLTPSTEHSMQAAIIQALALGGSCSSDIAQRLLLLANQGVFEWVVSDSDYAPFSEYQMENVVQSSLRAICTSENLVLLFQLLQEDKQALVSPLLDYAELIGAVGDSRAIQTLLSLLENEKTSSRIRNSLPLALAQLMATNAIPALTQLFHESNDPDLFQACAIALIKLVPDFALMQVLPLLEKGELHPVRHQHVINTLVETDDEEVQRRLAELLCVHSFTYYQFQSIAERMLKRDELANHDSFIQWIQDERLTEQTRIWLALALRRSTHPLTVTFLQSLLISSYVPTYLQLAIRMTLGWLGDDSQLMPLGEELIQQDEHRLVSLHTYGIYLDELTDSVTKIMPDQQLSDVITDRRLESWRRCLFIQSLSRLQRNTLIPTLLELLSTRTLLEVRQSSAYALQRMAHEEWVIQKLVELLPLQSDIANELYQALYTSCRRTGLTIIHSPSTELTLVKRSNSIN</sequence>
<dbReference type="AlphaFoldDB" id="A0A402A564"/>
<dbReference type="InterPro" id="IPR027417">
    <property type="entry name" value="P-loop_NTPase"/>
</dbReference>
<protein>
    <recommendedName>
        <fullName evidence="1">NACHT domain-containing protein</fullName>
    </recommendedName>
</protein>
<dbReference type="PANTHER" id="PTHR46844:SF1">
    <property type="entry name" value="SLR5058 PROTEIN"/>
    <property type="match status" value="1"/>
</dbReference>
<dbReference type="PROSITE" id="PS50837">
    <property type="entry name" value="NACHT"/>
    <property type="match status" value="1"/>
</dbReference>
<dbReference type="SUPFAM" id="SSF52200">
    <property type="entry name" value="Toll/Interleukin receptor TIR domain"/>
    <property type="match status" value="1"/>
</dbReference>
<dbReference type="EMBL" id="BIFR01000001">
    <property type="protein sequence ID" value="GCE14293.1"/>
    <property type="molecule type" value="Genomic_DNA"/>
</dbReference>